<accession>A0ABT7DLT1</accession>
<dbReference type="Gene3D" id="1.10.1070.20">
    <property type="match status" value="1"/>
</dbReference>
<dbReference type="Proteomes" id="UP001232750">
    <property type="component" value="Unassembled WGS sequence"/>
</dbReference>
<organism evidence="1 2">
    <name type="scientific">Gordonibacter faecis</name>
    <dbReference type="NCBI Taxonomy" id="3047475"/>
    <lineage>
        <taxon>Bacteria</taxon>
        <taxon>Bacillati</taxon>
        <taxon>Actinomycetota</taxon>
        <taxon>Coriobacteriia</taxon>
        <taxon>Eggerthellales</taxon>
        <taxon>Eggerthellaceae</taxon>
        <taxon>Gordonibacter</taxon>
    </lineage>
</organism>
<sequence length="386" mass="44717">MSIIEYTLMNKNRPVLDFQYDLETHSIAKITDIHHLDFAPLAIFNPGGEVERKRVNDWWKNRAIPASRAQINQLKDKLKIESTLVLAEKNFGLSLSDRYWINDPANPQKWDEINFFDNDFSDDLGLITLGQDSSSWKDHPDLMSPNSTVDGALDKKWVIQEGKRLLVKSGSGFINQEVYNEVIATHLHRRLLQEQEYVSYDFYSEANRIYCACENMLRDDEELIPAWHLITSNKKPSSINDYQFLVSCYEKLGLANITETLSKMFVCDYLLGNFDRHWRNFGVIRNVETLEFTRIAPIFDTGNSLWCDKPSLDAPIDYEYEAKPFAHTKDPEKQLAILQDYAWIDASALEGFAQEAAEILRQNPNMPPARIKKIEAELERRSKRVV</sequence>
<name>A0ABT7DLT1_9ACTN</name>
<gene>
    <name evidence="1" type="ORF">QNJ86_01830</name>
</gene>
<keyword evidence="2" id="KW-1185">Reference proteome</keyword>
<protein>
    <submittedName>
        <fullName evidence="1">DNA-binding protein</fullName>
    </submittedName>
</protein>
<dbReference type="RefSeq" id="WP_283830863.1">
    <property type="nucleotide sequence ID" value="NZ_JASJEU010000003.1"/>
</dbReference>
<dbReference type="GO" id="GO:0003677">
    <property type="term" value="F:DNA binding"/>
    <property type="evidence" value="ECO:0007669"/>
    <property type="project" value="UniProtKB-KW"/>
</dbReference>
<comment type="caution">
    <text evidence="1">The sequence shown here is derived from an EMBL/GenBank/DDBJ whole genome shotgun (WGS) entry which is preliminary data.</text>
</comment>
<proteinExistence type="predicted"/>
<reference evidence="1 2" key="1">
    <citation type="submission" date="2023-05" db="EMBL/GenBank/DDBJ databases">
        <title>Gordonibacter KGMB12511T sp. nov., isolated from faeces of healthy Korean.</title>
        <authorList>
            <person name="Kim H.S."/>
            <person name="Kim J.-S."/>
            <person name="Suh M.K."/>
            <person name="Eom M.K."/>
            <person name="Do H.E."/>
            <person name="Lee J.-S."/>
        </authorList>
    </citation>
    <scope>NUCLEOTIDE SEQUENCE [LARGE SCALE GENOMIC DNA]</scope>
    <source>
        <strain evidence="1 2">KGMB12511</strain>
    </source>
</reference>
<dbReference type="EMBL" id="JASJEU010000003">
    <property type="protein sequence ID" value="MDJ1649531.1"/>
    <property type="molecule type" value="Genomic_DNA"/>
</dbReference>
<evidence type="ECO:0000313" key="1">
    <source>
        <dbReference type="EMBL" id="MDJ1649531.1"/>
    </source>
</evidence>
<keyword evidence="1" id="KW-0238">DNA-binding</keyword>
<evidence type="ECO:0000313" key="2">
    <source>
        <dbReference type="Proteomes" id="UP001232750"/>
    </source>
</evidence>